<feature type="domain" description="Virulence-associated protein E-like" evidence="1">
    <location>
        <begin position="139"/>
        <end position="355"/>
    </location>
</feature>
<evidence type="ECO:0000259" key="1">
    <source>
        <dbReference type="Pfam" id="PF05272"/>
    </source>
</evidence>
<dbReference type="RefSeq" id="WP_057827812.1">
    <property type="nucleotide sequence ID" value="NZ_BAAACL010000001.1"/>
</dbReference>
<comment type="caution">
    <text evidence="2">The sequence shown here is derived from an EMBL/GenBank/DDBJ whole genome shotgun (WGS) entry which is preliminary data.</text>
</comment>
<dbReference type="PANTHER" id="PTHR34985:SF1">
    <property type="entry name" value="SLR0554 PROTEIN"/>
    <property type="match status" value="1"/>
</dbReference>
<gene>
    <name evidence="2" type="ORF">LAV01_11620</name>
</gene>
<dbReference type="EMBL" id="BJUI01000018">
    <property type="protein sequence ID" value="GEK42330.1"/>
    <property type="molecule type" value="Genomic_DNA"/>
</dbReference>
<dbReference type="GeneID" id="29933665"/>
<dbReference type="Proteomes" id="UP000321722">
    <property type="component" value="Unassembled WGS sequence"/>
</dbReference>
<dbReference type="PANTHER" id="PTHR34985">
    <property type="entry name" value="SLR0554 PROTEIN"/>
    <property type="match status" value="1"/>
</dbReference>
<keyword evidence="3" id="KW-1185">Reference proteome</keyword>
<dbReference type="AlphaFoldDB" id="A0A510X0Y4"/>
<proteinExistence type="predicted"/>
<accession>A0A510X0Y4</accession>
<dbReference type="Pfam" id="PF05272">
    <property type="entry name" value="VapE-like_dom"/>
    <property type="match status" value="1"/>
</dbReference>
<protein>
    <recommendedName>
        <fullName evidence="1">Virulence-associated protein E-like domain-containing protein</fullName>
    </recommendedName>
</protein>
<reference evidence="2 3" key="1">
    <citation type="submission" date="2019-07" db="EMBL/GenBank/DDBJ databases">
        <title>Whole genome shotgun sequence of Lactobacillus aviarius subsp. aviarius NBRC 102162.</title>
        <authorList>
            <person name="Hosoyama A."/>
            <person name="Uohara A."/>
            <person name="Ohji S."/>
            <person name="Ichikawa N."/>
        </authorList>
    </citation>
    <scope>NUCLEOTIDE SEQUENCE [LARGE SCALE GENOMIC DNA]</scope>
    <source>
        <strain evidence="2 3">NBRC 102162</strain>
    </source>
</reference>
<dbReference type="InterPro" id="IPR007936">
    <property type="entry name" value="VapE-like_dom"/>
</dbReference>
<name>A0A510X0Y4_9LACO</name>
<evidence type="ECO:0000313" key="2">
    <source>
        <dbReference type="EMBL" id="GEK42330.1"/>
    </source>
</evidence>
<evidence type="ECO:0000313" key="3">
    <source>
        <dbReference type="Proteomes" id="UP000321722"/>
    </source>
</evidence>
<organism evidence="2 3">
    <name type="scientific">Ligilactobacillus aviarius</name>
    <dbReference type="NCBI Taxonomy" id="1606"/>
    <lineage>
        <taxon>Bacteria</taxon>
        <taxon>Bacillati</taxon>
        <taxon>Bacillota</taxon>
        <taxon>Bacilli</taxon>
        <taxon>Lactobacillales</taxon>
        <taxon>Lactobacillaceae</taxon>
        <taxon>Ligilactobacillus</taxon>
    </lineage>
</organism>
<sequence>MKTIKLDGESVGKLRLMQNKKAKKKIDIPFIRTAEGKIKVNSLRNIELIIENDERLKGRFRFNLFTSEIDVVKDSKELNIKQGRLMDAYYSEIASYIESNADYNHVLFDERKIRSALTVVSRRHAYNPIIDYMNEAYKEWDKEERLNTLLADYLGVEQTPTVELITKLFFCGAVAKAFNPKTKFDFVLDLVGGQGAGKTTFLQNIAPLGYYTDQFTNFDNKDDFAVMRRALIINDDELTATSNASFEILKKFITLQEFEYRKPYGHEAERFAKNFVMARTTNELYYLKDKTGERRFLPVLVSKSRQKKSPIDDLNEKFVKQLWGEAVHLYKDEKFTFKLTKQQEKELENHRINFMYTDEVEDRIDEMLVNDFEGKDFITSKDIALRLGDNVDLTKDRKLASKVSEIMINRFHFRKSRKRIEGTMKRGYERSV</sequence>